<reference evidence="2" key="1">
    <citation type="journal article" date="2017" name="Proc. Natl. Acad. Sci. U.S.A.">
        <title>Simulation of Deepwater Horizon oil plume reveals substrate specialization within a complex community of hydrocarbon degraders.</title>
        <authorList>
            <person name="Hu P."/>
            <person name="Dubinsky E.A."/>
            <person name="Probst A.J."/>
            <person name="Wang J."/>
            <person name="Sieber C.M.K."/>
            <person name="Tom L.M."/>
            <person name="Gardinali P."/>
            <person name="Banfield J.F."/>
            <person name="Atlas R.M."/>
            <person name="Andersen G.L."/>
        </authorList>
    </citation>
    <scope>NUCLEOTIDE SEQUENCE [LARGE SCALE GENOMIC DNA]</scope>
</reference>
<sequence>MSTINILGIDIGKFTFHLVGHDFSGREVYRKKFSRPKLIQVLSTLEITTIAMEACSRPGEPPKARGLPVTILGAFF</sequence>
<organism evidence="1 2">
    <name type="scientific">Colwellia psychrerythraea</name>
    <name type="common">Vibrio psychroerythus</name>
    <dbReference type="NCBI Taxonomy" id="28229"/>
    <lineage>
        <taxon>Bacteria</taxon>
        <taxon>Pseudomonadati</taxon>
        <taxon>Pseudomonadota</taxon>
        <taxon>Gammaproteobacteria</taxon>
        <taxon>Alteromonadales</taxon>
        <taxon>Colwelliaceae</taxon>
        <taxon>Colwellia</taxon>
    </lineage>
</organism>
<dbReference type="EMBL" id="MAAF01000084">
    <property type="protein sequence ID" value="OUR77920.1"/>
    <property type="molecule type" value="Genomic_DNA"/>
</dbReference>
<gene>
    <name evidence="1" type="ORF">A9Q75_14460</name>
</gene>
<proteinExistence type="predicted"/>
<comment type="caution">
    <text evidence="1">The sequence shown here is derived from an EMBL/GenBank/DDBJ whole genome shotgun (WGS) entry which is preliminary data.</text>
</comment>
<dbReference type="Proteomes" id="UP000243053">
    <property type="component" value="Unassembled WGS sequence"/>
</dbReference>
<evidence type="ECO:0000313" key="1">
    <source>
        <dbReference type="EMBL" id="OUR77920.1"/>
    </source>
</evidence>
<dbReference type="AlphaFoldDB" id="A0A1Y5E6T7"/>
<protein>
    <recommendedName>
        <fullName evidence="3">Transposase</fullName>
    </recommendedName>
</protein>
<evidence type="ECO:0000313" key="2">
    <source>
        <dbReference type="Proteomes" id="UP000243053"/>
    </source>
</evidence>
<name>A0A1Y5E6T7_COLPS</name>
<evidence type="ECO:0008006" key="3">
    <source>
        <dbReference type="Google" id="ProtNLM"/>
    </source>
</evidence>
<accession>A0A1Y5E6T7</accession>